<evidence type="ECO:0000313" key="5">
    <source>
        <dbReference type="Proteomes" id="UP000692954"/>
    </source>
</evidence>
<comment type="caution">
    <text evidence="4">The sequence shown here is derived from an EMBL/GenBank/DDBJ whole genome shotgun (WGS) entry which is preliminary data.</text>
</comment>
<evidence type="ECO:0000256" key="2">
    <source>
        <dbReference type="PROSITE-ProRule" id="PRU00175"/>
    </source>
</evidence>
<dbReference type="Proteomes" id="UP000692954">
    <property type="component" value="Unassembled WGS sequence"/>
</dbReference>
<dbReference type="EMBL" id="CAJJDN010000144">
    <property type="protein sequence ID" value="CAD8123432.1"/>
    <property type="molecule type" value="Genomic_DNA"/>
</dbReference>
<feature type="domain" description="RING-type" evidence="3">
    <location>
        <begin position="28"/>
        <end position="64"/>
    </location>
</feature>
<keyword evidence="2" id="KW-0863">Zinc-finger</keyword>
<sequence>MDYQTITQFPSIRALIVDPTSINQNLFCLICQELVVDPKECSQCQNLFCSECITSWLQRGKTCPYNCSNQMQLKNPHRIVREAISQIQIRCQNQGCDEKMLLQNLDSHLLQCQYVITKCPFIDCNFMNHLKQIKIHQQTCQHRTETCMKCETVHGINQQHDCVERLCNKLKQQEQNFLAYQQKTDQAIKDLTTRIIQLENLQKRLNKPKCYKGHELLWIYPKKGIQCESCKQTDDNVRYICEPCQIGYCQKCKIPEFKGDYCPANHQMQFNQKPSKGLKCDFCRTNIYNKGDTAYSDRQCNFDICNTCFLKFR</sequence>
<keyword evidence="1" id="KW-0479">Metal-binding</keyword>
<dbReference type="PROSITE" id="PS50089">
    <property type="entry name" value="ZF_RING_2"/>
    <property type="match status" value="1"/>
</dbReference>
<proteinExistence type="predicted"/>
<dbReference type="GO" id="GO:0008270">
    <property type="term" value="F:zinc ion binding"/>
    <property type="evidence" value="ECO:0007669"/>
    <property type="project" value="UniProtKB-KW"/>
</dbReference>
<dbReference type="Pfam" id="PF00097">
    <property type="entry name" value="zf-C3HC4"/>
    <property type="match status" value="1"/>
</dbReference>
<name>A0A8S1R8H3_9CILI</name>
<organism evidence="4 5">
    <name type="scientific">Paramecium sonneborni</name>
    <dbReference type="NCBI Taxonomy" id="65129"/>
    <lineage>
        <taxon>Eukaryota</taxon>
        <taxon>Sar</taxon>
        <taxon>Alveolata</taxon>
        <taxon>Ciliophora</taxon>
        <taxon>Intramacronucleata</taxon>
        <taxon>Oligohymenophorea</taxon>
        <taxon>Peniculida</taxon>
        <taxon>Parameciidae</taxon>
        <taxon>Paramecium</taxon>
    </lineage>
</organism>
<dbReference type="PANTHER" id="PTHR10131">
    <property type="entry name" value="TNF RECEPTOR ASSOCIATED FACTOR"/>
    <property type="match status" value="1"/>
</dbReference>
<dbReference type="InterPro" id="IPR018957">
    <property type="entry name" value="Znf_C3HC4_RING-type"/>
</dbReference>
<keyword evidence="2" id="KW-0862">Zinc</keyword>
<dbReference type="PANTHER" id="PTHR10131:SF94">
    <property type="entry name" value="TNF RECEPTOR-ASSOCIATED FACTOR 4"/>
    <property type="match status" value="1"/>
</dbReference>
<keyword evidence="5" id="KW-1185">Reference proteome</keyword>
<evidence type="ECO:0000259" key="3">
    <source>
        <dbReference type="PROSITE" id="PS50089"/>
    </source>
</evidence>
<reference evidence="4" key="1">
    <citation type="submission" date="2021-01" db="EMBL/GenBank/DDBJ databases">
        <authorList>
            <consortium name="Genoscope - CEA"/>
            <person name="William W."/>
        </authorList>
    </citation>
    <scope>NUCLEOTIDE SEQUENCE</scope>
</reference>
<protein>
    <recommendedName>
        <fullName evidence="3">RING-type domain-containing protein</fullName>
    </recommendedName>
</protein>
<dbReference type="AlphaFoldDB" id="A0A8S1R8H3"/>
<dbReference type="InterPro" id="IPR001841">
    <property type="entry name" value="Znf_RING"/>
</dbReference>
<dbReference type="OrthoDB" id="295927at2759"/>
<evidence type="ECO:0000256" key="1">
    <source>
        <dbReference type="ARBA" id="ARBA00022723"/>
    </source>
</evidence>
<accession>A0A8S1R8H3</accession>
<evidence type="ECO:0000313" key="4">
    <source>
        <dbReference type="EMBL" id="CAD8123432.1"/>
    </source>
</evidence>
<gene>
    <name evidence="4" type="ORF">PSON_ATCC_30995.1.T1440142</name>
</gene>